<name>A0ABW0CWJ6_STRCD</name>
<dbReference type="EMBL" id="JBHSKM010000045">
    <property type="protein sequence ID" value="MFC5220049.1"/>
    <property type="molecule type" value="Genomic_DNA"/>
</dbReference>
<accession>A0ABW0CWJ6</accession>
<dbReference type="RefSeq" id="WP_380864507.1">
    <property type="nucleotide sequence ID" value="NZ_JBHSKM010000045.1"/>
</dbReference>
<proteinExistence type="predicted"/>
<evidence type="ECO:0000313" key="2">
    <source>
        <dbReference type="Proteomes" id="UP001596263"/>
    </source>
</evidence>
<dbReference type="Proteomes" id="UP001596263">
    <property type="component" value="Unassembled WGS sequence"/>
</dbReference>
<comment type="caution">
    <text evidence="1">The sequence shown here is derived from an EMBL/GenBank/DDBJ whole genome shotgun (WGS) entry which is preliminary data.</text>
</comment>
<gene>
    <name evidence="1" type="ORF">ACFPQ9_40190</name>
</gene>
<reference evidence="2" key="1">
    <citation type="journal article" date="2019" name="Int. J. Syst. Evol. Microbiol.">
        <title>The Global Catalogue of Microorganisms (GCM) 10K type strain sequencing project: providing services to taxonomists for standard genome sequencing and annotation.</title>
        <authorList>
            <consortium name="The Broad Institute Genomics Platform"/>
            <consortium name="The Broad Institute Genome Sequencing Center for Infectious Disease"/>
            <person name="Wu L."/>
            <person name="Ma J."/>
        </authorList>
    </citation>
    <scope>NUCLEOTIDE SEQUENCE [LARGE SCALE GENOMIC DNA]</scope>
    <source>
        <strain evidence="2">KCTC 42586</strain>
    </source>
</reference>
<keyword evidence="2" id="KW-1185">Reference proteome</keyword>
<sequence length="201" mass="22057">MSTRGMKSLLTMLGNEAQKSLQRPAEPRHVMEEFCRAMTVRTGRPIQLLFRAFPPDILVSGMRLDCGEQSIIVVEEATAPEAQLVILGHELWHEETGDCGHHVAGLPAATRSLAPAQNPDAVDRAVEQILDSHEVPRDAVLAVAARADSLDDHERDAETFGLLLGRAVRSWMKGYTQGPVSADTVEGRMHLSLFDRGGRML</sequence>
<evidence type="ECO:0000313" key="1">
    <source>
        <dbReference type="EMBL" id="MFC5220049.1"/>
    </source>
</evidence>
<organism evidence="1 2">
    <name type="scientific">Streptomyces coerulescens</name>
    <dbReference type="NCBI Taxonomy" id="29304"/>
    <lineage>
        <taxon>Bacteria</taxon>
        <taxon>Bacillati</taxon>
        <taxon>Actinomycetota</taxon>
        <taxon>Actinomycetes</taxon>
        <taxon>Kitasatosporales</taxon>
        <taxon>Streptomycetaceae</taxon>
        <taxon>Streptomyces</taxon>
    </lineage>
</organism>
<protein>
    <submittedName>
        <fullName evidence="1">Toxin</fullName>
    </submittedName>
</protein>